<feature type="compositionally biased region" description="Polar residues" evidence="1">
    <location>
        <begin position="281"/>
        <end position="293"/>
    </location>
</feature>
<evidence type="ECO:0000256" key="1">
    <source>
        <dbReference type="SAM" id="MobiDB-lite"/>
    </source>
</evidence>
<gene>
    <name evidence="3" type="ORF">M427DRAFT_36358</name>
</gene>
<feature type="region of interest" description="Disordered" evidence="1">
    <location>
        <begin position="68"/>
        <end position="88"/>
    </location>
</feature>
<dbReference type="Proteomes" id="UP000070544">
    <property type="component" value="Unassembled WGS sequence"/>
</dbReference>
<evidence type="ECO:0000259" key="2">
    <source>
        <dbReference type="Pfam" id="PF00149"/>
    </source>
</evidence>
<name>A0A139A325_GONPJ</name>
<dbReference type="OrthoDB" id="2412157at2759"/>
<dbReference type="SUPFAM" id="SSF56300">
    <property type="entry name" value="Metallo-dependent phosphatases"/>
    <property type="match status" value="1"/>
</dbReference>
<dbReference type="AlphaFoldDB" id="A0A139A325"/>
<dbReference type="Gene3D" id="3.60.21.10">
    <property type="match status" value="1"/>
</dbReference>
<sequence length="423" mass="45646">MATTPSWKHTLRILVAGDVHARLDGVAKLQAAVRKWNWNAPDMVLLCGDLANADHDLSQIRAVLLGNQTTPPKKSASAESAEAKRRAQDETDFNMVLDAFEETRLPVLYIPGNHDPRSAFPDLDPALLPEPSSLPPHQGFKSAQDPKAYVRSLNVGKRSPRGAIATYATPTTRSEWDGAPMWQKLKKLKQGSAGASENVHGKIVRLAPKLLLASYGGSVPQTMHDNPARKAHLGFPYDESAHSNAINSLLARTQSGAVDSDLYEKHLATRLDKKKAHVTKSWGNRSGPETNAPENEPECVILMTHCGPAGVGTTHTHLNLSDPAKLQSIETGSHSLRKILTSSSVQTPTGDAPSVIAAIHGHAHFSQGLAHLGTVPVINAGPMRDGYVAMLTLIENSAGSKTKFDAFRVPRWTLGGTQFMKLD</sequence>
<reference evidence="3 4" key="1">
    <citation type="journal article" date="2015" name="Genome Biol. Evol.">
        <title>Phylogenomic analyses indicate that early fungi evolved digesting cell walls of algal ancestors of land plants.</title>
        <authorList>
            <person name="Chang Y."/>
            <person name="Wang S."/>
            <person name="Sekimoto S."/>
            <person name="Aerts A.L."/>
            <person name="Choi C."/>
            <person name="Clum A."/>
            <person name="LaButti K.M."/>
            <person name="Lindquist E.A."/>
            <person name="Yee Ngan C."/>
            <person name="Ohm R.A."/>
            <person name="Salamov A.A."/>
            <person name="Grigoriev I.V."/>
            <person name="Spatafora J.W."/>
            <person name="Berbee M.L."/>
        </authorList>
    </citation>
    <scope>NUCLEOTIDE SEQUENCE [LARGE SCALE GENOMIC DNA]</scope>
    <source>
        <strain evidence="3 4">JEL478</strain>
    </source>
</reference>
<dbReference type="STRING" id="1344416.A0A139A325"/>
<dbReference type="InterPro" id="IPR004843">
    <property type="entry name" value="Calcineurin-like_PHP"/>
</dbReference>
<protein>
    <recommendedName>
        <fullName evidence="2">Calcineurin-like phosphoesterase domain-containing protein</fullName>
    </recommendedName>
</protein>
<evidence type="ECO:0000313" key="3">
    <source>
        <dbReference type="EMBL" id="KXS11028.1"/>
    </source>
</evidence>
<dbReference type="PANTHER" id="PTHR37523">
    <property type="entry name" value="METALLOPHOSPHOESTERASE"/>
    <property type="match status" value="1"/>
</dbReference>
<dbReference type="PANTHER" id="PTHR37523:SF1">
    <property type="entry name" value="CALCINEURIN-LIKE PHOSPHOESTERASE DOMAIN-CONTAINING PROTEIN"/>
    <property type="match status" value="1"/>
</dbReference>
<dbReference type="GO" id="GO:0016787">
    <property type="term" value="F:hydrolase activity"/>
    <property type="evidence" value="ECO:0007669"/>
    <property type="project" value="InterPro"/>
</dbReference>
<dbReference type="InterPro" id="IPR029052">
    <property type="entry name" value="Metallo-depent_PP-like"/>
</dbReference>
<proteinExistence type="predicted"/>
<dbReference type="EMBL" id="KQ965810">
    <property type="protein sequence ID" value="KXS11028.1"/>
    <property type="molecule type" value="Genomic_DNA"/>
</dbReference>
<organism evidence="3 4">
    <name type="scientific">Gonapodya prolifera (strain JEL478)</name>
    <name type="common">Monoblepharis prolifera</name>
    <dbReference type="NCBI Taxonomy" id="1344416"/>
    <lineage>
        <taxon>Eukaryota</taxon>
        <taxon>Fungi</taxon>
        <taxon>Fungi incertae sedis</taxon>
        <taxon>Chytridiomycota</taxon>
        <taxon>Chytridiomycota incertae sedis</taxon>
        <taxon>Monoblepharidomycetes</taxon>
        <taxon>Monoblepharidales</taxon>
        <taxon>Gonapodyaceae</taxon>
        <taxon>Gonapodya</taxon>
    </lineage>
</organism>
<evidence type="ECO:0000313" key="4">
    <source>
        <dbReference type="Proteomes" id="UP000070544"/>
    </source>
</evidence>
<dbReference type="OMA" id="NVHGHTH"/>
<accession>A0A139A325</accession>
<feature type="domain" description="Calcineurin-like phosphoesterase" evidence="2">
    <location>
        <begin position="11"/>
        <end position="123"/>
    </location>
</feature>
<keyword evidence="4" id="KW-1185">Reference proteome</keyword>
<feature type="region of interest" description="Disordered" evidence="1">
    <location>
        <begin position="275"/>
        <end position="295"/>
    </location>
</feature>
<dbReference type="Pfam" id="PF00149">
    <property type="entry name" value="Metallophos"/>
    <property type="match status" value="1"/>
</dbReference>